<proteinExistence type="predicted"/>
<dbReference type="Proteomes" id="UP000683000">
    <property type="component" value="Unassembled WGS sequence"/>
</dbReference>
<evidence type="ECO:0000259" key="1">
    <source>
        <dbReference type="SMART" id="SM00213"/>
    </source>
</evidence>
<name>A0A8I3AGP3_9AGAM</name>
<dbReference type="OrthoDB" id="5295208at2759"/>
<dbReference type="SUPFAM" id="SSF54236">
    <property type="entry name" value="Ubiquitin-like"/>
    <property type="match status" value="1"/>
</dbReference>
<dbReference type="GO" id="GO:0007023">
    <property type="term" value="P:post-chaperonin tubulin folding pathway"/>
    <property type="evidence" value="ECO:0007669"/>
    <property type="project" value="InterPro"/>
</dbReference>
<dbReference type="InterPro" id="IPR029071">
    <property type="entry name" value="Ubiquitin-like_domsf"/>
</dbReference>
<gene>
    <name evidence="2" type="ORF">JVT61DRAFT_376</name>
</gene>
<reference evidence="2" key="1">
    <citation type="submission" date="2021-03" db="EMBL/GenBank/DDBJ databases">
        <title>Evolutionary innovations through gain and loss of genes in the ectomycorrhizal Boletales.</title>
        <authorList>
            <person name="Wu G."/>
            <person name="Miyauchi S."/>
            <person name="Morin E."/>
            <person name="Yang Z.-L."/>
            <person name="Xu J."/>
            <person name="Martin F.M."/>
        </authorList>
    </citation>
    <scope>NUCLEOTIDE SEQUENCE</scope>
    <source>
        <strain evidence="2">BR01</strain>
    </source>
</reference>
<accession>A0A8I3AGP3</accession>
<organism evidence="2 3">
    <name type="scientific">Boletus reticuloceps</name>
    <dbReference type="NCBI Taxonomy" id="495285"/>
    <lineage>
        <taxon>Eukaryota</taxon>
        <taxon>Fungi</taxon>
        <taxon>Dikarya</taxon>
        <taxon>Basidiomycota</taxon>
        <taxon>Agaricomycotina</taxon>
        <taxon>Agaricomycetes</taxon>
        <taxon>Agaricomycetidae</taxon>
        <taxon>Boletales</taxon>
        <taxon>Boletineae</taxon>
        <taxon>Boletaceae</taxon>
        <taxon>Boletoideae</taxon>
        <taxon>Boletus</taxon>
    </lineage>
</organism>
<keyword evidence="3" id="KW-1185">Reference proteome</keyword>
<dbReference type="Pfam" id="PF14560">
    <property type="entry name" value="Ubiquitin_2"/>
    <property type="match status" value="1"/>
</dbReference>
<dbReference type="InterPro" id="IPR045172">
    <property type="entry name" value="TBCB_Ubl"/>
</dbReference>
<dbReference type="CDD" id="cd01789">
    <property type="entry name" value="Ubl_TBCB"/>
    <property type="match status" value="1"/>
</dbReference>
<dbReference type="EMBL" id="JAGFBS010000001">
    <property type="protein sequence ID" value="KAG6381770.1"/>
    <property type="molecule type" value="Genomic_DNA"/>
</dbReference>
<dbReference type="GO" id="GO:0043014">
    <property type="term" value="F:alpha-tubulin binding"/>
    <property type="evidence" value="ECO:0007669"/>
    <property type="project" value="InterPro"/>
</dbReference>
<dbReference type="GO" id="GO:0007021">
    <property type="term" value="P:tubulin complex assembly"/>
    <property type="evidence" value="ECO:0007669"/>
    <property type="project" value="InterPro"/>
</dbReference>
<dbReference type="SUPFAM" id="SSF74924">
    <property type="entry name" value="Cap-Gly domain"/>
    <property type="match status" value="1"/>
</dbReference>
<evidence type="ECO:0000313" key="2">
    <source>
        <dbReference type="EMBL" id="KAG6381770.1"/>
    </source>
</evidence>
<feature type="domain" description="Ubiquitin-like" evidence="1">
    <location>
        <begin position="6"/>
        <end position="83"/>
    </location>
</feature>
<dbReference type="Gene3D" id="3.10.20.90">
    <property type="entry name" value="Phosphatidylinositol 3-kinase Catalytic Subunit, Chain A, domain 1"/>
    <property type="match status" value="1"/>
</dbReference>
<dbReference type="InterPro" id="IPR000626">
    <property type="entry name" value="Ubiquitin-like_dom"/>
</dbReference>
<protein>
    <recommendedName>
        <fullName evidence="1">Ubiquitin-like domain-containing protein</fullName>
    </recommendedName>
</protein>
<dbReference type="SMART" id="SM00213">
    <property type="entry name" value="UBQ"/>
    <property type="match status" value="1"/>
</dbReference>
<evidence type="ECO:0000313" key="3">
    <source>
        <dbReference type="Proteomes" id="UP000683000"/>
    </source>
</evidence>
<sequence length="186" mass="20838">MSSSIVNVFVVSPDTRSERRFDLHITVEQLKTKLELITGIPVQNQRIYVQNDARETIAELSDNTKQLGFYGLTTLQTLNVIDTNPATSFTGQLSDVSQVEKFELSDDAYAKRIDSVLAYKQRHKVGRFAPPSELPPPSIHVDVPIGTRCEVESAEQGLINAVRCDSWVRPASQRRMFGSVLNTMNQ</sequence>
<comment type="caution">
    <text evidence="2">The sequence shown here is derived from an EMBL/GenBank/DDBJ whole genome shotgun (WGS) entry which is preliminary data.</text>
</comment>
<dbReference type="AlphaFoldDB" id="A0A8I3AGP3"/>
<dbReference type="InterPro" id="IPR036859">
    <property type="entry name" value="CAP-Gly_dom_sf"/>
</dbReference>